<keyword evidence="1" id="KW-0472">Membrane</keyword>
<proteinExistence type="predicted"/>
<sequence length="89" mass="10708">MKTFFRRKKINDFWQARRILYLLADITDCADSFHKNLLNLQNLCEVLKDILFNFITDKIPVTYSKIFFIIICVFVIQTIKTLLFKKKNN</sequence>
<comment type="caution">
    <text evidence="2">The sequence shown here is derived from an EMBL/GenBank/DDBJ whole genome shotgun (WGS) entry which is preliminary data.</text>
</comment>
<dbReference type="Proteomes" id="UP000236182">
    <property type="component" value="Unassembled WGS sequence"/>
</dbReference>
<protein>
    <submittedName>
        <fullName evidence="2">Uncharacterized protein</fullName>
    </submittedName>
</protein>
<accession>A0A316X1G6</accession>
<evidence type="ECO:0000313" key="2">
    <source>
        <dbReference type="EMBL" id="PWN67525.1"/>
    </source>
</evidence>
<organism evidence="2 3">
    <name type="scientific">Chryseobacterium oncorhynchi</name>
    <dbReference type="NCBI Taxonomy" id="741074"/>
    <lineage>
        <taxon>Bacteria</taxon>
        <taxon>Pseudomonadati</taxon>
        <taxon>Bacteroidota</taxon>
        <taxon>Flavobacteriia</taxon>
        <taxon>Flavobacteriales</taxon>
        <taxon>Weeksellaceae</taxon>
        <taxon>Chryseobacterium group</taxon>
        <taxon>Chryseobacterium</taxon>
    </lineage>
</organism>
<dbReference type="AlphaFoldDB" id="A0A316X1G6"/>
<keyword evidence="1" id="KW-0812">Transmembrane</keyword>
<evidence type="ECO:0000313" key="3">
    <source>
        <dbReference type="Proteomes" id="UP000236182"/>
    </source>
</evidence>
<keyword evidence="3" id="KW-1185">Reference proteome</keyword>
<dbReference type="EMBL" id="PPEI02000001">
    <property type="protein sequence ID" value="PWN67525.1"/>
    <property type="molecule type" value="Genomic_DNA"/>
</dbReference>
<gene>
    <name evidence="2" type="ORF">C1638_002735</name>
</gene>
<feature type="transmembrane region" description="Helical" evidence="1">
    <location>
        <begin position="66"/>
        <end position="84"/>
    </location>
</feature>
<reference evidence="2" key="1">
    <citation type="submission" date="2018-04" db="EMBL/GenBank/DDBJ databases">
        <title>Draft Genome Sequences of Chryseobacterium lactis NCTC11390T isolated from milk, Chryseobacterium oncorhynchi 701B-08T from rainbow trout, and Chryseobacterium viscerum 687B-08T from diseased fish.</title>
        <authorList>
            <person name="Jeong J.-J."/>
            <person name="Lee Y.J."/>
            <person name="Pathiraja D."/>
            <person name="Park B."/>
            <person name="Choi I.-G."/>
            <person name="Kim K.D."/>
        </authorList>
    </citation>
    <scope>NUCLEOTIDE SEQUENCE [LARGE SCALE GENOMIC DNA]</scope>
    <source>
        <strain evidence="2">701B-08</strain>
    </source>
</reference>
<name>A0A316X1G6_9FLAO</name>
<evidence type="ECO:0000256" key="1">
    <source>
        <dbReference type="SAM" id="Phobius"/>
    </source>
</evidence>
<keyword evidence="1" id="KW-1133">Transmembrane helix</keyword>